<dbReference type="AlphaFoldDB" id="A0A1B2ACJ5"/>
<dbReference type="GO" id="GO:0042597">
    <property type="term" value="C:periplasmic space"/>
    <property type="evidence" value="ECO:0007669"/>
    <property type="project" value="InterPro"/>
</dbReference>
<dbReference type="EC" id="4.2.2.-" evidence="6"/>
<accession>A0A1B2ACJ5</accession>
<dbReference type="EMBL" id="CP016591">
    <property type="protein sequence ID" value="ANY19873.1"/>
    <property type="molecule type" value="Genomic_DNA"/>
</dbReference>
<dbReference type="GO" id="GO:0016829">
    <property type="term" value="F:lyase activity"/>
    <property type="evidence" value="ECO:0007669"/>
    <property type="project" value="UniProtKB-KW"/>
</dbReference>
<evidence type="ECO:0000313" key="6">
    <source>
        <dbReference type="EMBL" id="ANY19873.1"/>
    </source>
</evidence>
<protein>
    <submittedName>
        <fullName evidence="6">Soluble lytic murein transglycosylase</fullName>
        <ecNumber evidence="6">4.2.2.-</ecNumber>
    </submittedName>
</protein>
<evidence type="ECO:0000256" key="4">
    <source>
        <dbReference type="SAM" id="SignalP"/>
    </source>
</evidence>
<evidence type="ECO:0000313" key="7">
    <source>
        <dbReference type="Proteomes" id="UP000092932"/>
    </source>
</evidence>
<dbReference type="InterPro" id="IPR008258">
    <property type="entry name" value="Transglycosylase_SLT_dom_1"/>
</dbReference>
<dbReference type="STRING" id="692370.A6F68_01356"/>
<dbReference type="InterPro" id="IPR023346">
    <property type="entry name" value="Lysozyme-like_dom_sf"/>
</dbReference>
<name>A0A1B2ACJ5_9SPHN</name>
<keyword evidence="7" id="KW-1185">Reference proteome</keyword>
<dbReference type="CDD" id="cd13401">
    <property type="entry name" value="Slt70-like"/>
    <property type="match status" value="1"/>
</dbReference>
<dbReference type="RefSeq" id="WP_067677633.1">
    <property type="nucleotide sequence ID" value="NZ_CP016591.1"/>
</dbReference>
<dbReference type="Pfam" id="PF01464">
    <property type="entry name" value="SLT"/>
    <property type="match status" value="1"/>
</dbReference>
<dbReference type="SUPFAM" id="SSF53955">
    <property type="entry name" value="Lysozyme-like"/>
    <property type="match status" value="1"/>
</dbReference>
<proteinExistence type="inferred from homology"/>
<dbReference type="GO" id="GO:0004553">
    <property type="term" value="F:hydrolase activity, hydrolyzing O-glycosyl compounds"/>
    <property type="evidence" value="ECO:0007669"/>
    <property type="project" value="InterPro"/>
</dbReference>
<dbReference type="PANTHER" id="PTHR37423:SF2">
    <property type="entry name" value="MEMBRANE-BOUND LYTIC MUREIN TRANSGLYCOSYLASE C"/>
    <property type="match status" value="1"/>
</dbReference>
<feature type="domain" description="Transglycosylase SLT" evidence="5">
    <location>
        <begin position="495"/>
        <end position="597"/>
    </location>
</feature>
<feature type="chain" id="PRO_5008534032" evidence="4">
    <location>
        <begin position="30"/>
        <end position="658"/>
    </location>
</feature>
<evidence type="ECO:0000259" key="5">
    <source>
        <dbReference type="Pfam" id="PF01464"/>
    </source>
</evidence>
<dbReference type="PANTHER" id="PTHR37423">
    <property type="entry name" value="SOLUBLE LYTIC MUREIN TRANSGLYCOSYLASE-RELATED"/>
    <property type="match status" value="1"/>
</dbReference>
<gene>
    <name evidence="6" type="primary">slt_2</name>
    <name evidence="6" type="ORF">A6F68_01356</name>
</gene>
<dbReference type="Gene3D" id="1.25.20.10">
    <property type="entry name" value="Bacterial muramidases"/>
    <property type="match status" value="1"/>
</dbReference>
<dbReference type="PATRIC" id="fig|692370.5.peg.1371"/>
<dbReference type="Gene3D" id="1.10.530.10">
    <property type="match status" value="1"/>
</dbReference>
<dbReference type="InterPro" id="IPR008939">
    <property type="entry name" value="Lytic_TGlycosylase_superhlx_U"/>
</dbReference>
<comment type="similarity">
    <text evidence="1">Belongs to the transglycosylase Slt family.</text>
</comment>
<dbReference type="KEGG" id="ado:A6F68_01356"/>
<keyword evidence="3 4" id="KW-0732">Signal</keyword>
<evidence type="ECO:0000256" key="2">
    <source>
        <dbReference type="ARBA" id="ARBA00009387"/>
    </source>
</evidence>
<feature type="signal peptide" evidence="4">
    <location>
        <begin position="1"/>
        <end position="29"/>
    </location>
</feature>
<organism evidence="6 7">
    <name type="scientific">Tsuneonella dongtanensis</name>
    <dbReference type="NCBI Taxonomy" id="692370"/>
    <lineage>
        <taxon>Bacteria</taxon>
        <taxon>Pseudomonadati</taxon>
        <taxon>Pseudomonadota</taxon>
        <taxon>Alphaproteobacteria</taxon>
        <taxon>Sphingomonadales</taxon>
        <taxon>Erythrobacteraceae</taxon>
        <taxon>Tsuneonella</taxon>
    </lineage>
</organism>
<keyword evidence="6" id="KW-0456">Lyase</keyword>
<reference evidence="6 7" key="1">
    <citation type="submission" date="2016-07" db="EMBL/GenBank/DDBJ databases">
        <title>Complete genome sequence of Altererythrobacter dongtanensis KCTC 22672, a type strain with esterase isolated from tidal flat.</title>
        <authorList>
            <person name="Cheng H."/>
            <person name="Wu Y.-H."/>
            <person name="Zhou P."/>
            <person name="Huo Y.-Y."/>
            <person name="Wang C.-S."/>
            <person name="Xu X.-W."/>
        </authorList>
    </citation>
    <scope>NUCLEOTIDE SEQUENCE [LARGE SCALE GENOMIC DNA]</scope>
    <source>
        <strain evidence="6 7">KCTC 22672</strain>
    </source>
</reference>
<comment type="similarity">
    <text evidence="2">Belongs to the virb1 family.</text>
</comment>
<evidence type="ECO:0000256" key="3">
    <source>
        <dbReference type="ARBA" id="ARBA00022729"/>
    </source>
</evidence>
<evidence type="ECO:0000256" key="1">
    <source>
        <dbReference type="ARBA" id="ARBA00007734"/>
    </source>
</evidence>
<dbReference type="SUPFAM" id="SSF48435">
    <property type="entry name" value="Bacterial muramidases"/>
    <property type="match status" value="1"/>
</dbReference>
<dbReference type="Proteomes" id="UP000092932">
    <property type="component" value="Chromosome"/>
</dbReference>
<sequence>MSSMLGKGLNSFRYIIAVALASAPGPLIAQSPADAGRAMMVASQPTQAAAAVSRWQQLTTNDRLGFTDYAGFALAYPTYPRMELIRSYAERALDRDAPGPEQIAAFFDRFPPQTNPARARYALALSTLNRPQARDVAREAWRGGKMSSPSEAYLTGLFGSAFTSADHEERMRALLWQGEGEAAARHMELVPLERRERYMAHLSLLQGNLPQMVGLSVPADLMSDPGYVYRLARHYRKTGEGYRGQQLLATRGNFAHPPHDAEDMVTEMLVQARGAGASVAASIAGKVDDLFEPGTDISGLSYKLRDDYTSLMWLGGSKALWQMGDGNQAAPLFFRYGNAARTPQTRSKGFYWAGNASARAGNQAEANRYFEMAARYPEYFYGQLALERLGRPLPQFKQISLTQVSPQQAAAFNASPLAAAIRTIARTGIDWRTERYFFTALADDAKDAAEYQLAANLARELGLEELAVVIGRTAPEKGIEGFTHVGFPVIATPPGADYTMVHAIARQESEFDINRISHAGARGVMQLMPGTAQEQAGKMGMSYMSASLMTDPQYNIRLGDGYFARMMDYYGGSYPLAVAAYNAGPGNVNKWLRANGDPRTGAVDWLRWIEEIPIFETKNYVQRVIENAVVYEALHPDRIRYGAAPKGVTQFIGKRSPG</sequence>